<dbReference type="AlphaFoldDB" id="A0A7Z7FDN6"/>
<sequence length="629" mass="75735">MDDSSNFIVDRDANKIIIDKLFGDESKIPIADVKSYELPTSFWRSTESVFEDHKQNKYDIDLFNRFQEDICLFDSFLGDAPTPFSELLGKHLGIAEKESIESYYGKPEDIERLDEFNDIICDYYRKNGHRIKIDRFLKNEKSKFSNFKREFVRDRYLEWDTLLTDDFYKHDSEHIEYPALMIDRISLQVYSKEYLTFKSNVKKAIRNTMHRFQHEVEIERYMRHKNELSNKGYSIEDIEDYAYSCLPADLEEEYDFMKHRSILPDYNLTSVPKVYKDSYLWETEGVTYRFRHNPPKGAPVSLFIYANLQRIVYKKMKEDIPEIEEAFNNELLDENNFIPIGFEKEYQKYELEALQELKHKAKKAYYKMLERDGFEQEEIRKSPLEFNISQIEICWNTPLPLDPIKHMKKVMDNYHSYNLMDSSFHDNTPLLVTKYMSDIEPNTTRFSHKIYKKTKKNLRNEIVLGNELKLSADIGNGRKPIYAQFFIHPEQMKHYMYAKLSFHFTRRTSGFDKEKYQHGYHQWTRMNSEVTDDDQKQYLTAYLQSTELHESFKDISFFNNLVNELRTKGFVTRKFFHPWSNRFFDKNVSKSDDFERMKRGRYRVRHGSYLEDIVTNYMKFREIVLQPVR</sequence>
<keyword evidence="2" id="KW-1185">Reference proteome</keyword>
<gene>
    <name evidence="1" type="ORF">SAMN04488589_2764</name>
</gene>
<name>A0A7Z7FDN6_9EURY</name>
<evidence type="ECO:0000313" key="1">
    <source>
        <dbReference type="EMBL" id="SDG34634.1"/>
    </source>
</evidence>
<accession>A0A7Z7FDN6</accession>
<reference evidence="1 2" key="1">
    <citation type="submission" date="2016-10" db="EMBL/GenBank/DDBJ databases">
        <authorList>
            <person name="Varghese N."/>
            <person name="Submissions S."/>
        </authorList>
    </citation>
    <scope>NUCLEOTIDE SEQUENCE [LARGE SCALE GENOMIC DNA]</scope>
    <source>
        <strain evidence="1 2">PL 12/M</strain>
    </source>
</reference>
<protein>
    <submittedName>
        <fullName evidence="1">Uncharacterized protein</fullName>
    </submittedName>
</protein>
<comment type="caution">
    <text evidence="1">The sequence shown here is derived from an EMBL/GenBank/DDBJ whole genome shotgun (WGS) entry which is preliminary data.</text>
</comment>
<dbReference type="OrthoDB" id="140234at2157"/>
<dbReference type="Proteomes" id="UP000199259">
    <property type="component" value="Unassembled WGS sequence"/>
</dbReference>
<dbReference type="RefSeq" id="WP_091711031.1">
    <property type="nucleotide sequence ID" value="NZ_FNCA01000013.1"/>
</dbReference>
<organism evidence="1 2">
    <name type="scientific">Methanolobus vulcani</name>
    <dbReference type="NCBI Taxonomy" id="38026"/>
    <lineage>
        <taxon>Archaea</taxon>
        <taxon>Methanobacteriati</taxon>
        <taxon>Methanobacteriota</taxon>
        <taxon>Stenosarchaea group</taxon>
        <taxon>Methanomicrobia</taxon>
        <taxon>Methanosarcinales</taxon>
        <taxon>Methanosarcinaceae</taxon>
        <taxon>Methanolobus</taxon>
    </lineage>
</organism>
<dbReference type="EMBL" id="FNCA01000013">
    <property type="protein sequence ID" value="SDG34634.1"/>
    <property type="molecule type" value="Genomic_DNA"/>
</dbReference>
<proteinExistence type="predicted"/>
<evidence type="ECO:0000313" key="2">
    <source>
        <dbReference type="Proteomes" id="UP000199259"/>
    </source>
</evidence>